<dbReference type="PROSITE" id="PS51257">
    <property type="entry name" value="PROKAR_LIPOPROTEIN"/>
    <property type="match status" value="1"/>
</dbReference>
<comment type="similarity">
    <text evidence="1">Belongs to the bacterial solute-binding protein 1 family.</text>
</comment>
<accession>A0A543PTG3</accession>
<evidence type="ECO:0000313" key="7">
    <source>
        <dbReference type="Proteomes" id="UP000320085"/>
    </source>
</evidence>
<keyword evidence="2" id="KW-0406">Ion transport</keyword>
<keyword evidence="2" id="KW-0813">Transport</keyword>
<sequence>MNLRRRRPALLVPALAATALLALAACGSADAPASGSTGAAGSSSGAAAADGDLVIYSGRNEKLVSGLLDQLSAATGVKVSVRYAGSSELAAQLLEEGDATNADLFFSQDAGALGALGAAGRLEALDPALTATVIDGYADPANLWVGTSARARVVAYHPGQAPEAAQMTSIDAVLDPRYKGKVGFAPSNASFHAFVTALRVTKGEDGAKTWLERFRANEPKAYDSNVAVLDGVDKAEVSLGLINHYYWFEKSAEKGESAVTAKIRFLGSDDPGALINVAGVGVLKGTDQKEAATKAVSFLLGPQAQKYFTETTFEYPVVDGTPTPAGLPALKDLRSSSVDLNKLDSLDRTLALLGEVGLT</sequence>
<evidence type="ECO:0000256" key="4">
    <source>
        <dbReference type="PIRSR" id="PIRSR002825-1"/>
    </source>
</evidence>
<reference evidence="6 7" key="1">
    <citation type="submission" date="2019-06" db="EMBL/GenBank/DDBJ databases">
        <title>Sequencing the genomes of 1000 actinobacteria strains.</title>
        <authorList>
            <person name="Klenk H.-P."/>
        </authorList>
    </citation>
    <scope>NUCLEOTIDE SEQUENCE [LARGE SCALE GENOMIC DNA]</scope>
    <source>
        <strain evidence="6 7">DSM 21776</strain>
    </source>
</reference>
<dbReference type="PANTHER" id="PTHR30006:SF15">
    <property type="entry name" value="IRON-UTILIZATION PERIPLASMIC PROTEIN"/>
    <property type="match status" value="1"/>
</dbReference>
<evidence type="ECO:0000256" key="2">
    <source>
        <dbReference type="ARBA" id="ARBA00022496"/>
    </source>
</evidence>
<dbReference type="EMBL" id="VFQF01000001">
    <property type="protein sequence ID" value="TQN47346.1"/>
    <property type="molecule type" value="Genomic_DNA"/>
</dbReference>
<dbReference type="GO" id="GO:0030288">
    <property type="term" value="C:outer membrane-bounded periplasmic space"/>
    <property type="evidence" value="ECO:0007669"/>
    <property type="project" value="TreeGrafter"/>
</dbReference>
<dbReference type="SUPFAM" id="SSF53850">
    <property type="entry name" value="Periplasmic binding protein-like II"/>
    <property type="match status" value="1"/>
</dbReference>
<keyword evidence="3 5" id="KW-0732">Signal</keyword>
<feature type="signal peptide" evidence="5">
    <location>
        <begin position="1"/>
        <end position="24"/>
    </location>
</feature>
<name>A0A543PTG3_9MICO</name>
<gene>
    <name evidence="6" type="ORF">FHX52_0439</name>
</gene>
<dbReference type="GO" id="GO:0006826">
    <property type="term" value="P:iron ion transport"/>
    <property type="evidence" value="ECO:0007669"/>
    <property type="project" value="UniProtKB-KW"/>
</dbReference>
<dbReference type="Gene3D" id="3.40.190.10">
    <property type="entry name" value="Periplasmic binding protein-like II"/>
    <property type="match status" value="2"/>
</dbReference>
<feature type="binding site" evidence="4">
    <location>
        <position position="245"/>
    </location>
    <ligand>
        <name>Fe cation</name>
        <dbReference type="ChEBI" id="CHEBI:24875"/>
    </ligand>
</feature>
<evidence type="ECO:0000256" key="1">
    <source>
        <dbReference type="ARBA" id="ARBA00008520"/>
    </source>
</evidence>
<dbReference type="PIRSF" id="PIRSF002825">
    <property type="entry name" value="CfbpA"/>
    <property type="match status" value="1"/>
</dbReference>
<feature type="binding site" evidence="4">
    <location>
        <position position="246"/>
    </location>
    <ligand>
        <name>Fe cation</name>
        <dbReference type="ChEBI" id="CHEBI:24875"/>
    </ligand>
</feature>
<evidence type="ECO:0000256" key="5">
    <source>
        <dbReference type="SAM" id="SignalP"/>
    </source>
</evidence>
<dbReference type="GO" id="GO:0046872">
    <property type="term" value="F:metal ion binding"/>
    <property type="evidence" value="ECO:0007669"/>
    <property type="project" value="UniProtKB-KW"/>
</dbReference>
<dbReference type="InterPro" id="IPR026045">
    <property type="entry name" value="Ferric-bd"/>
</dbReference>
<dbReference type="OrthoDB" id="9769567at2"/>
<dbReference type="Proteomes" id="UP000320085">
    <property type="component" value="Unassembled WGS sequence"/>
</dbReference>
<proteinExistence type="inferred from homology"/>
<protein>
    <submittedName>
        <fullName evidence="6">Iron(III) transport system substrate-binding protein</fullName>
    </submittedName>
</protein>
<comment type="caution">
    <text evidence="6">The sequence shown here is derived from an EMBL/GenBank/DDBJ whole genome shotgun (WGS) entry which is preliminary data.</text>
</comment>
<keyword evidence="4" id="KW-0408">Iron</keyword>
<organism evidence="6 7">
    <name type="scientific">Humibacillus xanthopallidus</name>
    <dbReference type="NCBI Taxonomy" id="412689"/>
    <lineage>
        <taxon>Bacteria</taxon>
        <taxon>Bacillati</taxon>
        <taxon>Actinomycetota</taxon>
        <taxon>Actinomycetes</taxon>
        <taxon>Micrococcales</taxon>
        <taxon>Intrasporangiaceae</taxon>
        <taxon>Humibacillus</taxon>
    </lineage>
</organism>
<dbReference type="PANTHER" id="PTHR30006">
    <property type="entry name" value="THIAMINE-BINDING PERIPLASMIC PROTEIN-RELATED"/>
    <property type="match status" value="1"/>
</dbReference>
<evidence type="ECO:0000256" key="3">
    <source>
        <dbReference type="ARBA" id="ARBA00022729"/>
    </source>
</evidence>
<dbReference type="RefSeq" id="WP_141819514.1">
    <property type="nucleotide sequence ID" value="NZ_BAAAQC010000005.1"/>
</dbReference>
<keyword evidence="2" id="KW-0410">Iron transport</keyword>
<feature type="chain" id="PRO_5039401388" evidence="5">
    <location>
        <begin position="25"/>
        <end position="359"/>
    </location>
</feature>
<keyword evidence="4" id="KW-0479">Metal-binding</keyword>
<dbReference type="AlphaFoldDB" id="A0A543PTG3"/>
<evidence type="ECO:0000313" key="6">
    <source>
        <dbReference type="EMBL" id="TQN47346.1"/>
    </source>
</evidence>
<dbReference type="Pfam" id="PF13343">
    <property type="entry name" value="SBP_bac_6"/>
    <property type="match status" value="1"/>
</dbReference>